<feature type="region of interest" description="Disordered" evidence="5">
    <location>
        <begin position="220"/>
        <end position="241"/>
    </location>
</feature>
<dbReference type="GO" id="GO:0003700">
    <property type="term" value="F:DNA-binding transcription factor activity"/>
    <property type="evidence" value="ECO:0007669"/>
    <property type="project" value="TreeGrafter"/>
</dbReference>
<dbReference type="STRING" id="471853.Bcav_1382"/>
<dbReference type="RefSeq" id="WP_015881881.1">
    <property type="nucleotide sequence ID" value="NC_012669.1"/>
</dbReference>
<keyword evidence="2 4" id="KW-0238">DNA-binding</keyword>
<dbReference type="PANTHER" id="PTHR30055">
    <property type="entry name" value="HTH-TYPE TRANSCRIPTIONAL REGULATOR RUTR"/>
    <property type="match status" value="1"/>
</dbReference>
<name>C5C2F5_BEUC1</name>
<proteinExistence type="predicted"/>
<dbReference type="Pfam" id="PF00440">
    <property type="entry name" value="TetR_N"/>
    <property type="match status" value="1"/>
</dbReference>
<dbReference type="PANTHER" id="PTHR30055:SF234">
    <property type="entry name" value="HTH-TYPE TRANSCRIPTIONAL REGULATOR BETI"/>
    <property type="match status" value="1"/>
</dbReference>
<dbReference type="Proteomes" id="UP000007962">
    <property type="component" value="Chromosome"/>
</dbReference>
<evidence type="ECO:0000313" key="8">
    <source>
        <dbReference type="Proteomes" id="UP000007962"/>
    </source>
</evidence>
<evidence type="ECO:0000256" key="2">
    <source>
        <dbReference type="ARBA" id="ARBA00023125"/>
    </source>
</evidence>
<dbReference type="AlphaFoldDB" id="C5C2F5"/>
<dbReference type="eggNOG" id="COG1309">
    <property type="taxonomic scope" value="Bacteria"/>
</dbReference>
<dbReference type="PRINTS" id="PR00455">
    <property type="entry name" value="HTHTETR"/>
</dbReference>
<feature type="domain" description="HTH tetR-type" evidence="6">
    <location>
        <begin position="17"/>
        <end position="77"/>
    </location>
</feature>
<dbReference type="EMBL" id="CP001618">
    <property type="protein sequence ID" value="ACQ79641.1"/>
    <property type="molecule type" value="Genomic_DNA"/>
</dbReference>
<keyword evidence="8" id="KW-1185">Reference proteome</keyword>
<dbReference type="OrthoDB" id="3825402at2"/>
<gene>
    <name evidence="7" type="ordered locus">Bcav_1382</name>
</gene>
<reference evidence="7 8" key="1">
    <citation type="journal article" date="2009" name="Stand. Genomic Sci.">
        <title>Complete genome sequence of Beutenbergia cavernae type strain (HKI 0122).</title>
        <authorList>
            <person name="Land M."/>
            <person name="Pukall R."/>
            <person name="Abt B."/>
            <person name="Goker M."/>
            <person name="Rohde M."/>
            <person name="Glavina Del Rio T."/>
            <person name="Tice H."/>
            <person name="Copeland A."/>
            <person name="Cheng J.F."/>
            <person name="Lucas S."/>
            <person name="Chen F."/>
            <person name="Nolan M."/>
            <person name="Bruce D."/>
            <person name="Goodwin L."/>
            <person name="Pitluck S."/>
            <person name="Ivanova N."/>
            <person name="Mavromatis K."/>
            <person name="Ovchinnikova G."/>
            <person name="Pati A."/>
            <person name="Chen A."/>
            <person name="Palaniappan K."/>
            <person name="Hauser L."/>
            <person name="Chang Y.J."/>
            <person name="Jefferies C.C."/>
            <person name="Saunders E."/>
            <person name="Brettin T."/>
            <person name="Detter J.C."/>
            <person name="Han C."/>
            <person name="Chain P."/>
            <person name="Bristow J."/>
            <person name="Eisen J.A."/>
            <person name="Markowitz V."/>
            <person name="Hugenholtz P."/>
            <person name="Kyrpides N.C."/>
            <person name="Klenk H.P."/>
            <person name="Lapidus A."/>
        </authorList>
    </citation>
    <scope>NUCLEOTIDE SEQUENCE [LARGE SCALE GENOMIC DNA]</scope>
    <source>
        <strain evidence="8">ATCC BAA-8 / DSM 12333 / NBRC 16432</strain>
    </source>
</reference>
<evidence type="ECO:0000259" key="6">
    <source>
        <dbReference type="PROSITE" id="PS50977"/>
    </source>
</evidence>
<dbReference type="InterPro" id="IPR050109">
    <property type="entry name" value="HTH-type_TetR-like_transc_reg"/>
</dbReference>
<dbReference type="InterPro" id="IPR009057">
    <property type="entry name" value="Homeodomain-like_sf"/>
</dbReference>
<protein>
    <submittedName>
        <fullName evidence="7">Transcriptional regulator, TetR family</fullName>
    </submittedName>
</protein>
<evidence type="ECO:0000256" key="5">
    <source>
        <dbReference type="SAM" id="MobiDB-lite"/>
    </source>
</evidence>
<evidence type="ECO:0000256" key="1">
    <source>
        <dbReference type="ARBA" id="ARBA00023015"/>
    </source>
</evidence>
<dbReference type="InterPro" id="IPR001647">
    <property type="entry name" value="HTH_TetR"/>
</dbReference>
<dbReference type="KEGG" id="bcv:Bcav_1382"/>
<dbReference type="SUPFAM" id="SSF46689">
    <property type="entry name" value="Homeodomain-like"/>
    <property type="match status" value="1"/>
</dbReference>
<evidence type="ECO:0000256" key="3">
    <source>
        <dbReference type="ARBA" id="ARBA00023163"/>
    </source>
</evidence>
<dbReference type="Gene3D" id="1.10.357.10">
    <property type="entry name" value="Tetracycline Repressor, domain 2"/>
    <property type="match status" value="1"/>
</dbReference>
<keyword evidence="1" id="KW-0805">Transcription regulation</keyword>
<evidence type="ECO:0000313" key="7">
    <source>
        <dbReference type="EMBL" id="ACQ79641.1"/>
    </source>
</evidence>
<accession>C5C2F5</accession>
<organism evidence="7 8">
    <name type="scientific">Beutenbergia cavernae (strain ATCC BAA-8 / DSM 12333 / CCUG 43141 / JCM 11478 / NBRC 16432 / NCIMB 13614 / HKI 0122)</name>
    <dbReference type="NCBI Taxonomy" id="471853"/>
    <lineage>
        <taxon>Bacteria</taxon>
        <taxon>Bacillati</taxon>
        <taxon>Actinomycetota</taxon>
        <taxon>Actinomycetes</taxon>
        <taxon>Micrococcales</taxon>
        <taxon>Beutenbergiaceae</taxon>
        <taxon>Beutenbergia</taxon>
    </lineage>
</organism>
<dbReference type="PROSITE" id="PS50977">
    <property type="entry name" value="HTH_TETR_2"/>
    <property type="match status" value="1"/>
</dbReference>
<dbReference type="GO" id="GO:0000976">
    <property type="term" value="F:transcription cis-regulatory region binding"/>
    <property type="evidence" value="ECO:0007669"/>
    <property type="project" value="TreeGrafter"/>
</dbReference>
<feature type="DNA-binding region" description="H-T-H motif" evidence="4">
    <location>
        <begin position="40"/>
        <end position="59"/>
    </location>
</feature>
<dbReference type="HOGENOM" id="CLU_107911_0_0_11"/>
<keyword evidence="3" id="KW-0804">Transcription</keyword>
<evidence type="ECO:0000256" key="4">
    <source>
        <dbReference type="PROSITE-ProRule" id="PRU00335"/>
    </source>
</evidence>
<sequence>MTTSRAYRSPVRDAQARLTEQRVLDTAEDLFLSRGYTATSVAQVARGAGVSPQTVYNVFGSKVEVLARLYTRRVLGGDPTPPLERPEIRALDAETDAAWIVRAYVSLSRELAERVGPLETVVAAAAAGDADVAARVGGLGAERLLGAELLVRRLRQLDALRPGLGDDEARDRLWTLSGSAVWRMLTRERGWSTEAYETWLTEVLSQAVLADPDAVAVPPWERGGEAVRQAADATDPRTRTT</sequence>